<gene>
    <name evidence="3" type="ORF">MONAX_5E006866</name>
</gene>
<keyword evidence="1" id="KW-0175">Coiled coil</keyword>
<evidence type="ECO:0000256" key="1">
    <source>
        <dbReference type="SAM" id="Coils"/>
    </source>
</evidence>
<dbReference type="CDD" id="cd22300">
    <property type="entry name" value="cc_LAMB1_C"/>
    <property type="match status" value="1"/>
</dbReference>
<evidence type="ECO:0000259" key="2">
    <source>
        <dbReference type="Pfam" id="PF23219"/>
    </source>
</evidence>
<accession>A0A5E4DHS7</accession>
<comment type="caution">
    <text evidence="3">The sequence shown here is derived from an EMBL/GenBank/DDBJ whole genome shotgun (WGS) entry which is preliminary data.</text>
</comment>
<evidence type="ECO:0000313" key="3">
    <source>
        <dbReference type="EMBL" id="VTJ91781.1"/>
    </source>
</evidence>
<feature type="domain" description="LAMB1/2/3/4 helical" evidence="2">
    <location>
        <begin position="28"/>
        <end position="112"/>
    </location>
</feature>
<dbReference type="InterPro" id="IPR056558">
    <property type="entry name" value="LAMB1-4_helical"/>
</dbReference>
<dbReference type="EMBL" id="CABDUW010010995">
    <property type="protein sequence ID" value="VTJ91781.1"/>
    <property type="molecule type" value="Genomic_DNA"/>
</dbReference>
<feature type="coiled-coil region" evidence="1">
    <location>
        <begin position="254"/>
        <end position="330"/>
    </location>
</feature>
<reference evidence="3" key="1">
    <citation type="submission" date="2019-04" db="EMBL/GenBank/DDBJ databases">
        <authorList>
            <person name="Alioto T."/>
            <person name="Alioto T."/>
        </authorList>
    </citation>
    <scope>NUCLEOTIDE SEQUENCE [LARGE SCALE GENOMIC DNA]</scope>
</reference>
<dbReference type="Pfam" id="PF23219">
    <property type="entry name" value="LAMB1"/>
    <property type="match status" value="1"/>
</dbReference>
<feature type="coiled-coil region" evidence="1">
    <location>
        <begin position="117"/>
        <end position="224"/>
    </location>
</feature>
<sequence>MDFDRDVLSALAEVEQLSKMVSEAKLRADEAKQNAQDVLLKTNATKEKVDKSNEDLRNLIKQIRNFLTEDSADLDSIEAVANEVLKMEMPSTPQQLQNLTEDIRERVESLSQVEVILQQSAADIARAEMLLEEAKRASKSATDVKITADMVKEALEEAEKAQIAAEKAIKQADEDIQGTQNLLTSIESETAASEETLSNASQRLSELEKNVVELKRKAAHNSEEAEYIEKVVYTVKQSAEDVKKTLDGELDEKYKKVENLIAKKSEESADARRKAEMLQNEAKTLLAQANSKLQLLKDLERKYEDNQKYLEDKAQELVRLEGEVRSLLKDISQKVAVYSTCL</sequence>
<evidence type="ECO:0000313" key="4">
    <source>
        <dbReference type="Proteomes" id="UP000335636"/>
    </source>
</evidence>
<feature type="coiled-coil region" evidence="1">
    <location>
        <begin position="14"/>
        <end position="69"/>
    </location>
</feature>
<name>A0A5E4DHS7_MARMO</name>
<organism evidence="3 4">
    <name type="scientific">Marmota monax</name>
    <name type="common">Woodchuck</name>
    <dbReference type="NCBI Taxonomy" id="9995"/>
    <lineage>
        <taxon>Eukaryota</taxon>
        <taxon>Metazoa</taxon>
        <taxon>Chordata</taxon>
        <taxon>Craniata</taxon>
        <taxon>Vertebrata</taxon>
        <taxon>Euteleostomi</taxon>
        <taxon>Mammalia</taxon>
        <taxon>Eutheria</taxon>
        <taxon>Euarchontoglires</taxon>
        <taxon>Glires</taxon>
        <taxon>Rodentia</taxon>
        <taxon>Sciuromorpha</taxon>
        <taxon>Sciuridae</taxon>
        <taxon>Xerinae</taxon>
        <taxon>Marmotini</taxon>
        <taxon>Marmota</taxon>
    </lineage>
</organism>
<dbReference type="AlphaFoldDB" id="A0A5E4DHS7"/>
<proteinExistence type="predicted"/>
<keyword evidence="4" id="KW-1185">Reference proteome</keyword>
<protein>
    <recommendedName>
        <fullName evidence="2">LAMB1/2/3/4 helical domain-containing protein</fullName>
    </recommendedName>
</protein>
<dbReference type="Proteomes" id="UP000335636">
    <property type="component" value="Unassembled WGS sequence"/>
</dbReference>